<dbReference type="EMBL" id="CP101125">
    <property type="protein sequence ID" value="UTO13236.1"/>
    <property type="molecule type" value="Genomic_DNA"/>
</dbReference>
<gene>
    <name evidence="1" type="ORF">NK667_24155</name>
</gene>
<keyword evidence="2" id="KW-1185">Reference proteome</keyword>
<reference evidence="1" key="1">
    <citation type="submission" date="2022-07" db="EMBL/GenBank/DDBJ databases">
        <title>Pseudomonas nunamit sp. nov. an antifungal species isolated from Greenland.</title>
        <authorList>
            <person name="Ntana F."/>
            <person name="Hennessy R.C."/>
            <person name="Zervas A."/>
            <person name="Stougaard P."/>
        </authorList>
    </citation>
    <scope>NUCLEOTIDE SEQUENCE</scope>
    <source>
        <strain evidence="1">In5</strain>
    </source>
</reference>
<organism evidence="1 2">
    <name type="scientific">Pseudomonas nunensis</name>
    <dbReference type="NCBI Taxonomy" id="2961896"/>
    <lineage>
        <taxon>Bacteria</taxon>
        <taxon>Pseudomonadati</taxon>
        <taxon>Pseudomonadota</taxon>
        <taxon>Gammaproteobacteria</taxon>
        <taxon>Pseudomonadales</taxon>
        <taxon>Pseudomonadaceae</taxon>
        <taxon>Pseudomonas</taxon>
    </lineage>
</organism>
<evidence type="ECO:0008006" key="3">
    <source>
        <dbReference type="Google" id="ProtNLM"/>
    </source>
</evidence>
<name>A0ABY5EBV3_9PSED</name>
<protein>
    <recommendedName>
        <fullName evidence="3">Ricin-type beta-trefoil lectin domain-containing protein</fullName>
    </recommendedName>
</protein>
<dbReference type="RefSeq" id="WP_054044045.1">
    <property type="nucleotide sequence ID" value="NZ_CP101125.1"/>
</dbReference>
<accession>A0ABY5EBV3</accession>
<proteinExistence type="predicted"/>
<evidence type="ECO:0000313" key="1">
    <source>
        <dbReference type="EMBL" id="UTO13236.1"/>
    </source>
</evidence>
<dbReference type="Proteomes" id="UP001059607">
    <property type="component" value="Chromosome"/>
</dbReference>
<evidence type="ECO:0000313" key="2">
    <source>
        <dbReference type="Proteomes" id="UP001059607"/>
    </source>
</evidence>
<sequence>MADQDCLSLWQQNPVSQSCKAYVSATAPDPATPMLVDLENGQCRMTLICKNWYGAGAPTQSWDLDKAELVNIQNCNGELQIKPCPINQP</sequence>